<dbReference type="InterPro" id="IPR051368">
    <property type="entry name" value="SerProtInhib-TIL_Domain"/>
</dbReference>
<dbReference type="Gene3D" id="2.10.25.10">
    <property type="entry name" value="Laminin"/>
    <property type="match status" value="1"/>
</dbReference>
<dbReference type="InterPro" id="IPR002919">
    <property type="entry name" value="TIL_dom"/>
</dbReference>
<dbReference type="AlphaFoldDB" id="A0ABD2P9U0"/>
<dbReference type="InterPro" id="IPR036084">
    <property type="entry name" value="Ser_inhib-like_sf"/>
</dbReference>
<keyword evidence="3" id="KW-0732">Signal</keyword>
<comment type="caution">
    <text evidence="5">The sequence shown here is derived from an EMBL/GenBank/DDBJ whole genome shotgun (WGS) entry which is preliminary data.</text>
</comment>
<dbReference type="PANTHER" id="PTHR23259:SF70">
    <property type="entry name" value="ACCESSORY GLAND PROTEIN ACP62F-RELATED"/>
    <property type="match status" value="1"/>
</dbReference>
<organism evidence="5 6">
    <name type="scientific">Cryptolaemus montrouzieri</name>
    <dbReference type="NCBI Taxonomy" id="559131"/>
    <lineage>
        <taxon>Eukaryota</taxon>
        <taxon>Metazoa</taxon>
        <taxon>Ecdysozoa</taxon>
        <taxon>Arthropoda</taxon>
        <taxon>Hexapoda</taxon>
        <taxon>Insecta</taxon>
        <taxon>Pterygota</taxon>
        <taxon>Neoptera</taxon>
        <taxon>Endopterygota</taxon>
        <taxon>Coleoptera</taxon>
        <taxon>Polyphaga</taxon>
        <taxon>Cucujiformia</taxon>
        <taxon>Coccinelloidea</taxon>
        <taxon>Coccinellidae</taxon>
        <taxon>Scymninae</taxon>
        <taxon>Scymnini</taxon>
        <taxon>Cryptolaemus</taxon>
    </lineage>
</organism>
<evidence type="ECO:0000256" key="2">
    <source>
        <dbReference type="ARBA" id="ARBA00023157"/>
    </source>
</evidence>
<feature type="chain" id="PRO_5044883760" description="TIL domain-containing protein" evidence="3">
    <location>
        <begin position="21"/>
        <end position="146"/>
    </location>
</feature>
<dbReference type="SUPFAM" id="SSF57567">
    <property type="entry name" value="Serine protease inhibitors"/>
    <property type="match status" value="1"/>
</dbReference>
<feature type="domain" description="TIL" evidence="4">
    <location>
        <begin position="91"/>
        <end position="143"/>
    </location>
</feature>
<proteinExistence type="predicted"/>
<dbReference type="CDD" id="cd19941">
    <property type="entry name" value="TIL"/>
    <property type="match status" value="1"/>
</dbReference>
<dbReference type="GO" id="GO:0030414">
    <property type="term" value="F:peptidase inhibitor activity"/>
    <property type="evidence" value="ECO:0007669"/>
    <property type="project" value="UniProtKB-KW"/>
</dbReference>
<keyword evidence="6" id="KW-1185">Reference proteome</keyword>
<keyword evidence="1" id="KW-0646">Protease inhibitor</keyword>
<feature type="signal peptide" evidence="3">
    <location>
        <begin position="1"/>
        <end position="20"/>
    </location>
</feature>
<evidence type="ECO:0000256" key="1">
    <source>
        <dbReference type="ARBA" id="ARBA00022690"/>
    </source>
</evidence>
<gene>
    <name evidence="5" type="ORF">HHI36_001922</name>
</gene>
<protein>
    <recommendedName>
        <fullName evidence="4">TIL domain-containing protein</fullName>
    </recommendedName>
</protein>
<evidence type="ECO:0000313" key="6">
    <source>
        <dbReference type="Proteomes" id="UP001516400"/>
    </source>
</evidence>
<accession>A0ABD2P9U0</accession>
<evidence type="ECO:0000259" key="4">
    <source>
        <dbReference type="Pfam" id="PF01826"/>
    </source>
</evidence>
<reference evidence="5 6" key="1">
    <citation type="journal article" date="2021" name="BMC Biol.">
        <title>Horizontally acquired antibacterial genes associated with adaptive radiation of ladybird beetles.</title>
        <authorList>
            <person name="Li H.S."/>
            <person name="Tang X.F."/>
            <person name="Huang Y.H."/>
            <person name="Xu Z.Y."/>
            <person name="Chen M.L."/>
            <person name="Du X.Y."/>
            <person name="Qiu B.Y."/>
            <person name="Chen P.T."/>
            <person name="Zhang W."/>
            <person name="Slipinski A."/>
            <person name="Escalona H.E."/>
            <person name="Waterhouse R.M."/>
            <person name="Zwick A."/>
            <person name="Pang H."/>
        </authorList>
    </citation>
    <scope>NUCLEOTIDE SEQUENCE [LARGE SCALE GENOMIC DNA]</scope>
    <source>
        <strain evidence="5">SYSU2018</strain>
    </source>
</reference>
<dbReference type="Pfam" id="PF01826">
    <property type="entry name" value="TIL"/>
    <property type="match status" value="1"/>
</dbReference>
<dbReference type="EMBL" id="JABFTP020000185">
    <property type="protein sequence ID" value="KAL3287451.1"/>
    <property type="molecule type" value="Genomic_DNA"/>
</dbReference>
<dbReference type="Proteomes" id="UP001516400">
    <property type="component" value="Unassembled WGS sequence"/>
</dbReference>
<evidence type="ECO:0000313" key="5">
    <source>
        <dbReference type="EMBL" id="KAL3287451.1"/>
    </source>
</evidence>
<keyword evidence="2" id="KW-1015">Disulfide bond</keyword>
<sequence>MFSKLIALFIFSCQIYSTFAASSKCEPNKNLVHSKKNCDRTCEIQFPSCLTESPPLQPSCICEPSYRVILSTSNLKTCVDSEDCPKTCSKPNFFWDDCGSRCPITCKYRKPRPCVRICQPGCFCKNGFILNEDTKECVKEDECPKN</sequence>
<dbReference type="PANTHER" id="PTHR23259">
    <property type="entry name" value="RIDDLE"/>
    <property type="match status" value="1"/>
</dbReference>
<evidence type="ECO:0000256" key="3">
    <source>
        <dbReference type="SAM" id="SignalP"/>
    </source>
</evidence>
<name>A0ABD2P9U0_9CUCU</name>